<reference evidence="1 2" key="1">
    <citation type="submission" date="2018-06" db="EMBL/GenBank/DDBJ databases">
        <title>Freshwater and sediment microbial communities from various areas in North America, analyzing microbe dynamics in response to fracking.</title>
        <authorList>
            <person name="Lamendella R."/>
        </authorList>
    </citation>
    <scope>NUCLEOTIDE SEQUENCE [LARGE SCALE GENOMIC DNA]</scope>
    <source>
        <strain evidence="1 2">3b_TX</strain>
    </source>
</reference>
<accession>A0A366IES9</accession>
<gene>
    <name evidence="1" type="ORF">DFO65_11517</name>
</gene>
<proteinExistence type="predicted"/>
<protein>
    <submittedName>
        <fullName evidence="1">Uncharacterized protein</fullName>
    </submittedName>
</protein>
<organism evidence="1 2">
    <name type="scientific">Brevibacterium celere</name>
    <dbReference type="NCBI Taxonomy" id="225845"/>
    <lineage>
        <taxon>Bacteria</taxon>
        <taxon>Bacillati</taxon>
        <taxon>Actinomycetota</taxon>
        <taxon>Actinomycetes</taxon>
        <taxon>Micrococcales</taxon>
        <taxon>Brevibacteriaceae</taxon>
        <taxon>Brevibacterium</taxon>
    </lineage>
</organism>
<comment type="caution">
    <text evidence="1">The sequence shown here is derived from an EMBL/GenBank/DDBJ whole genome shotgun (WGS) entry which is preliminary data.</text>
</comment>
<evidence type="ECO:0000313" key="1">
    <source>
        <dbReference type="EMBL" id="RBP68740.1"/>
    </source>
</evidence>
<keyword evidence="2" id="KW-1185">Reference proteome</keyword>
<sequence length="424" mass="46410">MRSYYDGAVNTTPSRTQAELLERLATRLQESWERDPLAIEPSIRSGLTTNQVTALERASAEAGESGLPHFIAIVPPLPVPARSSEGWSRFTADLAFTMHEKSDSEHTLVVFSGAESAAHTLAYLVDDNGPSIPTGSDQLQRSASGDFLPVELAVPYHLGVLQATAQGTELPSLPDFNPPDVGEEDDDYIEATGLDRGNPDGIVFVATAAATVGLSAWLLRRRSKYSWRAALTTAPELTREHDLVRRAARTLTALPEPATTDDARWSLFDRGRRVQDALTAIIDAHPQWASAPDFSHRHAVHALTRTDAWVRSALRTSSATQRGKAAGEPQFCFFFPSHDLEIEPFAWKQARTTLTVLLCAACRRDLNAGHDPESLMVPRNEGLRKSLPVPYFQRHDAYALSGFGSFANLEDAVAEYGAPGSERR</sequence>
<dbReference type="EMBL" id="QNSB01000015">
    <property type="protein sequence ID" value="RBP68740.1"/>
    <property type="molecule type" value="Genomic_DNA"/>
</dbReference>
<evidence type="ECO:0000313" key="2">
    <source>
        <dbReference type="Proteomes" id="UP000253509"/>
    </source>
</evidence>
<dbReference type="AlphaFoldDB" id="A0A366IES9"/>
<dbReference type="Proteomes" id="UP000253509">
    <property type="component" value="Unassembled WGS sequence"/>
</dbReference>
<name>A0A366IES9_9MICO</name>